<dbReference type="Gene3D" id="1.20.1510.10">
    <property type="entry name" value="Cation efflux protein transmembrane domain"/>
    <property type="match status" value="1"/>
</dbReference>
<keyword evidence="11" id="KW-1185">Reference proteome</keyword>
<evidence type="ECO:0000313" key="10">
    <source>
        <dbReference type="Ensembl" id="ENSACAP00000020120.3"/>
    </source>
</evidence>
<dbReference type="InParanoid" id="H9GTI2"/>
<gene>
    <name evidence="10" type="primary">LOC103282290</name>
</gene>
<reference evidence="10" key="2">
    <citation type="submission" date="2025-08" db="UniProtKB">
        <authorList>
            <consortium name="Ensembl"/>
        </authorList>
    </citation>
    <scope>IDENTIFICATION</scope>
</reference>
<evidence type="ECO:0000256" key="5">
    <source>
        <dbReference type="ARBA" id="ARBA00022989"/>
    </source>
</evidence>
<evidence type="ECO:0000256" key="3">
    <source>
        <dbReference type="ARBA" id="ARBA00022692"/>
    </source>
</evidence>
<dbReference type="eggNOG" id="KOG1483">
    <property type="taxonomic scope" value="Eukaryota"/>
</dbReference>
<feature type="transmembrane region" description="Helical" evidence="8">
    <location>
        <begin position="119"/>
        <end position="141"/>
    </location>
</feature>
<reference evidence="10" key="3">
    <citation type="submission" date="2025-09" db="UniProtKB">
        <authorList>
            <consortium name="Ensembl"/>
        </authorList>
    </citation>
    <scope>IDENTIFICATION</scope>
</reference>
<dbReference type="GO" id="GO:0019855">
    <property type="term" value="F:calcium channel inhibitor activity"/>
    <property type="evidence" value="ECO:0000318"/>
    <property type="project" value="GO_Central"/>
</dbReference>
<dbReference type="Pfam" id="PF01545">
    <property type="entry name" value="Cation_efflux"/>
    <property type="match status" value="1"/>
</dbReference>
<feature type="transmembrane region" description="Helical" evidence="8">
    <location>
        <begin position="45"/>
        <end position="66"/>
    </location>
</feature>
<organism evidence="10 11">
    <name type="scientific">Anolis carolinensis</name>
    <name type="common">Green anole</name>
    <name type="synonym">American chameleon</name>
    <dbReference type="NCBI Taxonomy" id="28377"/>
    <lineage>
        <taxon>Eukaryota</taxon>
        <taxon>Metazoa</taxon>
        <taxon>Chordata</taxon>
        <taxon>Craniata</taxon>
        <taxon>Vertebrata</taxon>
        <taxon>Euteleostomi</taxon>
        <taxon>Lepidosauria</taxon>
        <taxon>Squamata</taxon>
        <taxon>Bifurcata</taxon>
        <taxon>Unidentata</taxon>
        <taxon>Episquamata</taxon>
        <taxon>Toxicofera</taxon>
        <taxon>Iguania</taxon>
        <taxon>Dactyloidae</taxon>
        <taxon>Anolis</taxon>
    </lineage>
</organism>
<evidence type="ECO:0000259" key="9">
    <source>
        <dbReference type="Pfam" id="PF01545"/>
    </source>
</evidence>
<sequence length="424" mass="46074">MGAHLRKKPRSVVDGVTRLTVVVQLCVLLAFFLAEIVASRATGSLLLLSSAFHTLGGALGLAVALADSYVSSGRGLVQRDSFGGARVRVLGTLLSSMFQSSLCLALVPEAVLRVVAPRLTEHTVVLMGVGAMGILVHLVRACLNKRHFQDVGLKPCRRRRRLTLTIFMLVLLLSWNSLFYFRTMSMCKNIAIQLSCSLFPSSSADLLQNGSSGSGKSWAAELGPVEFAKKAGRLLLDGMAACLGPMAVFLYSVTYHLLLQRTPCVDRSACLNDCPACSVVPCWLRYLDPGLAVAVAITLLLFAWPTLRSSSLVLLQAVPDRLDLRELERHLRDTEGVTALRDFHVWQLDGPAGLVATAHVCCLDVTRCRAVIDNVQRVFGEHGIHSTTVQPHLGPGSDRQRDATQSKKRLDSCPAEVTEYETTV</sequence>
<feature type="compositionally biased region" description="Basic and acidic residues" evidence="7">
    <location>
        <begin position="398"/>
        <end position="411"/>
    </location>
</feature>
<comment type="subcellular location">
    <subcellularLocation>
        <location evidence="1">Membrane</location>
        <topology evidence="1">Multi-pass membrane protein</topology>
    </subcellularLocation>
</comment>
<evidence type="ECO:0000256" key="1">
    <source>
        <dbReference type="ARBA" id="ARBA00004141"/>
    </source>
</evidence>
<dbReference type="GeneTree" id="ENSGT00940000156484"/>
<evidence type="ECO:0000313" key="11">
    <source>
        <dbReference type="Proteomes" id="UP000001646"/>
    </source>
</evidence>
<dbReference type="STRING" id="28377.ENSACAP00000020120"/>
<dbReference type="Bgee" id="ENSACAG00000023901">
    <property type="expression patterns" value="Expressed in brain and 2 other cell types or tissues"/>
</dbReference>
<keyword evidence="3 8" id="KW-0812">Transmembrane</keyword>
<feature type="region of interest" description="Disordered" evidence="7">
    <location>
        <begin position="386"/>
        <end position="412"/>
    </location>
</feature>
<dbReference type="HOGENOM" id="CLU_013430_4_3_1"/>
<feature type="domain" description="Cation efflux protein transmembrane" evidence="9">
    <location>
        <begin position="22"/>
        <end position="151"/>
    </location>
</feature>
<dbReference type="Ensembl" id="ENSACAT00000025026.3">
    <property type="protein sequence ID" value="ENSACAP00000020120.3"/>
    <property type="gene ID" value="ENSACAG00000023901.3"/>
</dbReference>
<dbReference type="Proteomes" id="UP000001646">
    <property type="component" value="Unplaced"/>
</dbReference>
<dbReference type="SUPFAM" id="SSF161111">
    <property type="entry name" value="Cation efflux protein transmembrane domain-like"/>
    <property type="match status" value="1"/>
</dbReference>
<dbReference type="InterPro" id="IPR027469">
    <property type="entry name" value="Cation_efflux_TMD_sf"/>
</dbReference>
<keyword evidence="5 8" id="KW-1133">Transmembrane helix</keyword>
<feature type="transmembrane region" description="Helical" evidence="8">
    <location>
        <begin position="12"/>
        <end position="33"/>
    </location>
</feature>
<dbReference type="GO" id="GO:0005783">
    <property type="term" value="C:endoplasmic reticulum"/>
    <property type="evidence" value="ECO:0000318"/>
    <property type="project" value="GO_Central"/>
</dbReference>
<dbReference type="GO" id="GO:0010312">
    <property type="term" value="P:detoxification of zinc ion"/>
    <property type="evidence" value="ECO:0000318"/>
    <property type="project" value="GO_Central"/>
</dbReference>
<dbReference type="PANTHER" id="PTHR45820:SF1">
    <property type="entry name" value="PROTON-COUPLED ZINC ANTIPORTER SLC30A1"/>
    <property type="match status" value="1"/>
</dbReference>
<comment type="similarity">
    <text evidence="2">Belongs to the cation diffusion facilitator (CDF) transporter (TC 2.A.4) family. SLC30A subfamily.</text>
</comment>
<dbReference type="InterPro" id="IPR058533">
    <property type="entry name" value="Cation_efflux_TM"/>
</dbReference>
<reference evidence="10" key="1">
    <citation type="submission" date="2009-12" db="EMBL/GenBank/DDBJ databases">
        <title>The Genome Sequence of Anolis carolinensis (Green Anole Lizard).</title>
        <authorList>
            <consortium name="The Genome Sequencing Platform"/>
            <person name="Di Palma F."/>
            <person name="Alfoldi J."/>
            <person name="Heiman D."/>
            <person name="Young S."/>
            <person name="Grabherr M."/>
            <person name="Johnson J."/>
            <person name="Lander E.S."/>
            <person name="Lindblad-Toh K."/>
        </authorList>
    </citation>
    <scope>NUCLEOTIDE SEQUENCE [LARGE SCALE GENOMIC DNA]</scope>
    <source>
        <strain evidence="10">JBL SC #1</strain>
    </source>
</reference>
<evidence type="ECO:0000256" key="8">
    <source>
        <dbReference type="SAM" id="Phobius"/>
    </source>
</evidence>
<evidence type="ECO:0000256" key="6">
    <source>
        <dbReference type="ARBA" id="ARBA00023136"/>
    </source>
</evidence>
<keyword evidence="4" id="KW-0862">Zinc</keyword>
<proteinExistence type="inferred from homology"/>
<dbReference type="GO" id="GO:0071577">
    <property type="term" value="P:zinc ion transmembrane transport"/>
    <property type="evidence" value="ECO:0000318"/>
    <property type="project" value="GO_Central"/>
</dbReference>
<dbReference type="AlphaFoldDB" id="H9GTI2"/>
<feature type="transmembrane region" description="Helical" evidence="8">
    <location>
        <begin position="283"/>
        <end position="304"/>
    </location>
</feature>
<evidence type="ECO:0000256" key="2">
    <source>
        <dbReference type="ARBA" id="ARBA00008873"/>
    </source>
</evidence>
<evidence type="ECO:0000256" key="7">
    <source>
        <dbReference type="SAM" id="MobiDB-lite"/>
    </source>
</evidence>
<protein>
    <recommendedName>
        <fullName evidence="9">Cation efflux protein transmembrane domain-containing protein</fullName>
    </recommendedName>
</protein>
<dbReference type="GO" id="GO:0005385">
    <property type="term" value="F:zinc ion transmembrane transporter activity"/>
    <property type="evidence" value="ECO:0000318"/>
    <property type="project" value="GO_Central"/>
</dbReference>
<keyword evidence="6 8" id="KW-0472">Membrane</keyword>
<evidence type="ECO:0000256" key="4">
    <source>
        <dbReference type="ARBA" id="ARBA00022833"/>
    </source>
</evidence>
<dbReference type="GO" id="GO:0016020">
    <property type="term" value="C:membrane"/>
    <property type="evidence" value="ECO:0000318"/>
    <property type="project" value="GO_Central"/>
</dbReference>
<dbReference type="GO" id="GO:0006882">
    <property type="term" value="P:intracellular zinc ion homeostasis"/>
    <property type="evidence" value="ECO:0000318"/>
    <property type="project" value="GO_Central"/>
</dbReference>
<name>H9GTI2_ANOCA</name>
<dbReference type="PANTHER" id="PTHR45820">
    <property type="entry name" value="FI23527P1"/>
    <property type="match status" value="1"/>
</dbReference>
<feature type="transmembrane region" description="Helical" evidence="8">
    <location>
        <begin position="162"/>
        <end position="181"/>
    </location>
</feature>
<dbReference type="GO" id="GO:0005794">
    <property type="term" value="C:Golgi apparatus"/>
    <property type="evidence" value="ECO:0000318"/>
    <property type="project" value="GO_Central"/>
</dbReference>
<accession>H9GTI2</accession>